<sequence length="73" mass="8126">MHGEPSPPSPSYKFGIGKSNLHLNWPACFDICLGITRGLAYLHEESRPQIVHRDVKVSNILLDADLNPNSTEQ</sequence>
<evidence type="ECO:0000313" key="1">
    <source>
        <dbReference type="EMBL" id="KAJ8627476.1"/>
    </source>
</evidence>
<name>A0ACC2L1R3_PERAE</name>
<dbReference type="EMBL" id="CM056814">
    <property type="protein sequence ID" value="KAJ8627476.1"/>
    <property type="molecule type" value="Genomic_DNA"/>
</dbReference>
<comment type="caution">
    <text evidence="1">The sequence shown here is derived from an EMBL/GenBank/DDBJ whole genome shotgun (WGS) entry which is preliminary data.</text>
</comment>
<organism evidence="1 2">
    <name type="scientific">Persea americana</name>
    <name type="common">Avocado</name>
    <dbReference type="NCBI Taxonomy" id="3435"/>
    <lineage>
        <taxon>Eukaryota</taxon>
        <taxon>Viridiplantae</taxon>
        <taxon>Streptophyta</taxon>
        <taxon>Embryophyta</taxon>
        <taxon>Tracheophyta</taxon>
        <taxon>Spermatophyta</taxon>
        <taxon>Magnoliopsida</taxon>
        <taxon>Magnoliidae</taxon>
        <taxon>Laurales</taxon>
        <taxon>Lauraceae</taxon>
        <taxon>Persea</taxon>
    </lineage>
</organism>
<accession>A0ACC2L1R3</accession>
<evidence type="ECO:0000313" key="2">
    <source>
        <dbReference type="Proteomes" id="UP001234297"/>
    </source>
</evidence>
<protein>
    <submittedName>
        <fullName evidence="1">Uncharacterized protein</fullName>
    </submittedName>
</protein>
<dbReference type="Proteomes" id="UP001234297">
    <property type="component" value="Chromosome 6"/>
</dbReference>
<proteinExistence type="predicted"/>
<gene>
    <name evidence="1" type="ORF">MRB53_020783</name>
</gene>
<keyword evidence="2" id="KW-1185">Reference proteome</keyword>
<reference evidence="1 2" key="1">
    <citation type="journal article" date="2022" name="Hortic Res">
        <title>A haplotype resolved chromosomal level avocado genome allows analysis of novel avocado genes.</title>
        <authorList>
            <person name="Nath O."/>
            <person name="Fletcher S.J."/>
            <person name="Hayward A."/>
            <person name="Shaw L.M."/>
            <person name="Masouleh A.K."/>
            <person name="Furtado A."/>
            <person name="Henry R.J."/>
            <person name="Mitter N."/>
        </authorList>
    </citation>
    <scope>NUCLEOTIDE SEQUENCE [LARGE SCALE GENOMIC DNA]</scope>
    <source>
        <strain evidence="2">cv. Hass</strain>
    </source>
</reference>